<dbReference type="EMBL" id="FBWC01000027">
    <property type="protein sequence ID" value="CUX57735.1"/>
    <property type="molecule type" value="Genomic_DNA"/>
</dbReference>
<feature type="compositionally biased region" description="Low complexity" evidence="1">
    <location>
        <begin position="108"/>
        <end position="125"/>
    </location>
</feature>
<accession>A0A1S7RUI5</accession>
<name>A0A1S7RUI5_AGRTU</name>
<dbReference type="AlphaFoldDB" id="A0A1S7RUI5"/>
<dbReference type="Proteomes" id="UP000191897">
    <property type="component" value="Unassembled WGS sequence"/>
</dbReference>
<gene>
    <name evidence="2" type="ORF">AGR4C_Lc50112</name>
</gene>
<organism evidence="2 3">
    <name type="scientific">Agrobacterium tumefaciens str. Kerr 14</name>
    <dbReference type="NCBI Taxonomy" id="1183424"/>
    <lineage>
        <taxon>Bacteria</taxon>
        <taxon>Pseudomonadati</taxon>
        <taxon>Pseudomonadota</taxon>
        <taxon>Alphaproteobacteria</taxon>
        <taxon>Hyphomicrobiales</taxon>
        <taxon>Rhizobiaceae</taxon>
        <taxon>Rhizobium/Agrobacterium group</taxon>
        <taxon>Agrobacterium</taxon>
        <taxon>Agrobacterium tumefaciens complex</taxon>
    </lineage>
</organism>
<evidence type="ECO:0000256" key="1">
    <source>
        <dbReference type="SAM" id="MobiDB-lite"/>
    </source>
</evidence>
<proteinExistence type="predicted"/>
<protein>
    <submittedName>
        <fullName evidence="2">Uncharacterized protein</fullName>
    </submittedName>
</protein>
<evidence type="ECO:0000313" key="2">
    <source>
        <dbReference type="EMBL" id="CUX57735.1"/>
    </source>
</evidence>
<evidence type="ECO:0000313" key="3">
    <source>
        <dbReference type="Proteomes" id="UP000191897"/>
    </source>
</evidence>
<feature type="region of interest" description="Disordered" evidence="1">
    <location>
        <begin position="96"/>
        <end position="125"/>
    </location>
</feature>
<reference evidence="2 3" key="1">
    <citation type="submission" date="2016-01" db="EMBL/GenBank/DDBJ databases">
        <authorList>
            <person name="Oliw E.H."/>
        </authorList>
    </citation>
    <scope>NUCLEOTIDE SEQUENCE [LARGE SCALE GENOMIC DNA]</scope>
    <source>
        <strain evidence="2 3">Kerr 14</strain>
    </source>
</reference>
<sequence>MEERRMTAKPDCVSDYLLQLARDLNGVVNERGTINLDRVTSANVIVHIGRIADLARKLENAWSQAEWNRRASQDRLSLLTSMNRVTAEVLGLMRPDTEDGGNVVQFRPKASNSPAPSAPSGGDAA</sequence>